<comment type="caution">
    <text evidence="2">The sequence shown here is derived from an EMBL/GenBank/DDBJ whole genome shotgun (WGS) entry which is preliminary data.</text>
</comment>
<feature type="chain" id="PRO_5040997981" evidence="1">
    <location>
        <begin position="22"/>
        <end position="445"/>
    </location>
</feature>
<protein>
    <submittedName>
        <fullName evidence="2">SusD/RagB family nutrient-binding outer membrane lipoprotein</fullName>
    </submittedName>
</protein>
<dbReference type="Pfam" id="PF12771">
    <property type="entry name" value="SusD-like_2"/>
    <property type="match status" value="2"/>
</dbReference>
<dbReference type="InterPro" id="IPR011990">
    <property type="entry name" value="TPR-like_helical_dom_sf"/>
</dbReference>
<keyword evidence="1" id="KW-0732">Signal</keyword>
<reference evidence="2" key="1">
    <citation type="submission" date="2022-04" db="EMBL/GenBank/DDBJ databases">
        <title>Mucilaginibacter sp. RS28 isolated from freshwater.</title>
        <authorList>
            <person name="Ko S.-R."/>
        </authorList>
    </citation>
    <scope>NUCLEOTIDE SEQUENCE</scope>
    <source>
        <strain evidence="2">RS28</strain>
    </source>
</reference>
<dbReference type="PROSITE" id="PS51257">
    <property type="entry name" value="PROKAR_LIPOPROTEIN"/>
    <property type="match status" value="1"/>
</dbReference>
<keyword evidence="3" id="KW-1185">Reference proteome</keyword>
<dbReference type="Gene3D" id="1.25.40.390">
    <property type="match status" value="1"/>
</dbReference>
<dbReference type="AlphaFoldDB" id="A0A9X2BAV4"/>
<dbReference type="SUPFAM" id="SSF48452">
    <property type="entry name" value="TPR-like"/>
    <property type="match status" value="1"/>
</dbReference>
<dbReference type="EMBL" id="JALJEJ010000012">
    <property type="protein sequence ID" value="MCJ8211801.1"/>
    <property type="molecule type" value="Genomic_DNA"/>
</dbReference>
<gene>
    <name evidence="2" type="ORF">MUY27_18930</name>
</gene>
<sequence>MKTNIKKYTKVLLMVAVTLGAASCKKGYFYDGINNDPTQLQKPIPTNLLPGIIQSTGYEWGGDASRFTSIFMQQVTGAANQSYSATNYSVSSDDVDNMWSFGLYGGIMNNANAMVKLADANGQAHYAAIGRILLANALGLTTDLWGDIPYSQAFQGNANLQPKYDSQQQIYTTIDNLLTTAITQLAASENSIQPGSDDKLYSGDLTKWTKFAHSLRAKFFLHLAKVDASNYSKAITEAQSGFTSSNDDAVVNFSETSVNTENPWSQFNSQRGDIEFTGYIYDLLNKNGDPRLDVYSDGGGGLGALYGNSNSPVYLMSYDELQFIIAEAQFQTGNKQAAATAYNAGVAANLGRTVGSSTYAATVAKTSGSIALNDIMTQKYIANFLNPEVWTDWRRTGLPALTPAAGGVLNGQIPRSLLYPSGEQRYNTNTPPNTGGMLRRVWWDK</sequence>
<dbReference type="RefSeq" id="WP_245132745.1">
    <property type="nucleotide sequence ID" value="NZ_JALJEJ010000012.1"/>
</dbReference>
<feature type="signal peptide" evidence="1">
    <location>
        <begin position="1"/>
        <end position="21"/>
    </location>
</feature>
<evidence type="ECO:0000256" key="1">
    <source>
        <dbReference type="SAM" id="SignalP"/>
    </source>
</evidence>
<dbReference type="InterPro" id="IPR041662">
    <property type="entry name" value="SusD-like_2"/>
</dbReference>
<dbReference type="Proteomes" id="UP001139450">
    <property type="component" value="Unassembled WGS sequence"/>
</dbReference>
<evidence type="ECO:0000313" key="3">
    <source>
        <dbReference type="Proteomes" id="UP001139450"/>
    </source>
</evidence>
<evidence type="ECO:0000313" key="2">
    <source>
        <dbReference type="EMBL" id="MCJ8211801.1"/>
    </source>
</evidence>
<dbReference type="CDD" id="cd08977">
    <property type="entry name" value="SusD"/>
    <property type="match status" value="1"/>
</dbReference>
<organism evidence="2 3">
    <name type="scientific">Mucilaginibacter straminoryzae</name>
    <dbReference type="NCBI Taxonomy" id="2932774"/>
    <lineage>
        <taxon>Bacteria</taxon>
        <taxon>Pseudomonadati</taxon>
        <taxon>Bacteroidota</taxon>
        <taxon>Sphingobacteriia</taxon>
        <taxon>Sphingobacteriales</taxon>
        <taxon>Sphingobacteriaceae</taxon>
        <taxon>Mucilaginibacter</taxon>
    </lineage>
</organism>
<accession>A0A9X2BAV4</accession>
<name>A0A9X2BAV4_9SPHI</name>
<keyword evidence="2" id="KW-0449">Lipoprotein</keyword>
<proteinExistence type="predicted"/>